<dbReference type="InterPro" id="IPR007246">
    <property type="entry name" value="Gaa1"/>
</dbReference>
<feature type="transmembrane region" description="Helical" evidence="1">
    <location>
        <begin position="442"/>
        <end position="460"/>
    </location>
</feature>
<dbReference type="EMBL" id="DS549776">
    <property type="protein sequence ID" value="EDR24898.1"/>
    <property type="molecule type" value="Genomic_DNA"/>
</dbReference>
<accession>B0EKQ0</accession>
<dbReference type="Proteomes" id="UP000008076">
    <property type="component" value="Unassembled WGS sequence"/>
</dbReference>
<keyword evidence="1" id="KW-0812">Transmembrane</keyword>
<dbReference type="GeneID" id="5883860"/>
<dbReference type="Pfam" id="PF04114">
    <property type="entry name" value="Gaa1"/>
    <property type="match status" value="1"/>
</dbReference>
<name>B0EKQ0_ENTDS</name>
<organism evidence="3">
    <name type="scientific">Entamoeba dispar (strain ATCC PRA-260 / SAW760)</name>
    <dbReference type="NCBI Taxonomy" id="370354"/>
    <lineage>
        <taxon>Eukaryota</taxon>
        <taxon>Amoebozoa</taxon>
        <taxon>Evosea</taxon>
        <taxon>Archamoebae</taxon>
        <taxon>Mastigamoebida</taxon>
        <taxon>Entamoebidae</taxon>
        <taxon>Entamoeba</taxon>
    </lineage>
</organism>
<feature type="transmembrane region" description="Helical" evidence="1">
    <location>
        <begin position="402"/>
        <end position="422"/>
    </location>
</feature>
<feature type="transmembrane region" description="Helical" evidence="1">
    <location>
        <begin position="496"/>
        <end position="514"/>
    </location>
</feature>
<dbReference type="PANTHER" id="PTHR13304">
    <property type="entry name" value="GLYCOSYLPHOSPHATIDYLINOSITOL ANCHOR ATTACHMENT 1 PROTEIN"/>
    <property type="match status" value="1"/>
</dbReference>
<dbReference type="GO" id="GO:0042765">
    <property type="term" value="C:GPI-anchor transamidase complex"/>
    <property type="evidence" value="ECO:0007669"/>
    <property type="project" value="InterPro"/>
</dbReference>
<dbReference type="AlphaFoldDB" id="B0EKQ0"/>
<evidence type="ECO:0000313" key="2">
    <source>
        <dbReference type="EMBL" id="EDR24898.1"/>
    </source>
</evidence>
<dbReference type="RefSeq" id="XP_001738761.1">
    <property type="nucleotide sequence ID" value="XM_001738709.1"/>
</dbReference>
<feature type="transmembrane region" description="Helical" evidence="1">
    <location>
        <begin position="347"/>
        <end position="370"/>
    </location>
</feature>
<feature type="transmembrane region" description="Helical" evidence="1">
    <location>
        <begin position="526"/>
        <end position="544"/>
    </location>
</feature>
<proteinExistence type="predicted"/>
<evidence type="ECO:0000256" key="1">
    <source>
        <dbReference type="SAM" id="Phobius"/>
    </source>
</evidence>
<reference evidence="3" key="1">
    <citation type="submission" date="2007-12" db="EMBL/GenBank/DDBJ databases">
        <title>Annotation of Entamoeba dispar SAW760.</title>
        <authorList>
            <person name="Lorenzi H."/>
            <person name="Inman J."/>
            <person name="Schobel S."/>
            <person name="Amedeo P."/>
            <person name="Caler E."/>
        </authorList>
    </citation>
    <scope>NUCLEOTIDE SEQUENCE [LARGE SCALE GENOMIC DNA]</scope>
    <source>
        <strain evidence="3">ATCC PRA-260 / SAW760</strain>
    </source>
</reference>
<dbReference type="VEuPathDB" id="AmoebaDB:EDI_240030"/>
<dbReference type="eggNOG" id="ENOG502RFA5">
    <property type="taxonomic scope" value="Eukaryota"/>
</dbReference>
<sequence length="597" mass="68162">MDLSSDPVSFFSRKRAALFVVVIFIGALIMLNNLDVISQTTFVDDNNLHSGQIFTSPGNETYLGIKDYTLFLQQPEEKRDGVIKLIMSRLGFEIHDYHDKYNSHGIVAVLRPRRTDDRNCILLMGRYSQNNSSPLNSNVTNSLNTLGTLFAIAEKLSLQEFLGRNYMFLFLDDSTHIGVNDFFNEYQQQPLCGRIISGFEFDIQPMVAGPTKMSLVVGTYPFMSNQDMVNSYIKNIERIFGNDVEISISSKYVNSSIEQMLLHSSLIRYCDGVEGPLHNTDMLLIQTQSNRTQVKYHFKNVDFITSVTSLLKSFNNLYQQLQYSTYFYILLDTNHYINFSVSITLTILFALSVIVGLLLSIFPQLVYYVFKPKDRVTNELIIVSDLHLSDKLEISNITTLKIWCLFVTFSIISFIPYLYLFGWNTISIEDTINFNQFTLPQQIYLISLAVLPICISIILSKCYPQSLAQLRMLDGLSGLPSMCVLSLMAFANQPLAIILAICVGTSSIIPFITLHWRPSLHKLGKITSLLFSVGPVFYLIYYFYKDVSILFCVPTIASIIILTYIPMTMAHIYVMFAFENYLSDMKKQQDSLQKKFN</sequence>
<protein>
    <recommendedName>
        <fullName evidence="4">GPI transamidase component GAA1</fullName>
    </recommendedName>
</protein>
<evidence type="ECO:0000313" key="3">
    <source>
        <dbReference type="Proteomes" id="UP000008076"/>
    </source>
</evidence>
<dbReference type="OMA" id="YIPMTMA"/>
<evidence type="ECO:0008006" key="4">
    <source>
        <dbReference type="Google" id="ProtNLM"/>
    </source>
</evidence>
<gene>
    <name evidence="2" type="ORF">EDI_240030</name>
</gene>
<keyword evidence="3" id="KW-1185">Reference proteome</keyword>
<feature type="transmembrane region" description="Helical" evidence="1">
    <location>
        <begin position="556"/>
        <end position="578"/>
    </location>
</feature>
<dbReference type="GO" id="GO:0016255">
    <property type="term" value="P:attachment of GPI anchor to protein"/>
    <property type="evidence" value="ECO:0007669"/>
    <property type="project" value="TreeGrafter"/>
</dbReference>
<keyword evidence="1" id="KW-1133">Transmembrane helix</keyword>
<dbReference type="PANTHER" id="PTHR13304:SF0">
    <property type="entry name" value="GLYCOSYLPHOSPHATIDYLINOSITOL ANCHOR ATTACHMENT 1 PROTEIN"/>
    <property type="match status" value="1"/>
</dbReference>
<feature type="transmembrane region" description="Helical" evidence="1">
    <location>
        <begin position="16"/>
        <end position="34"/>
    </location>
</feature>
<dbReference type="KEGG" id="edi:EDI_240030"/>
<keyword evidence="1" id="KW-0472">Membrane</keyword>
<dbReference type="OrthoDB" id="28548at2759"/>